<dbReference type="PROSITE" id="PS51755">
    <property type="entry name" value="OMPR_PHOB"/>
    <property type="match status" value="1"/>
</dbReference>
<evidence type="ECO:0000256" key="3">
    <source>
        <dbReference type="ARBA" id="ARBA00023012"/>
    </source>
</evidence>
<dbReference type="Gene3D" id="6.10.250.690">
    <property type="match status" value="1"/>
</dbReference>
<dbReference type="PANTHER" id="PTHR48111">
    <property type="entry name" value="REGULATOR OF RPOS"/>
    <property type="match status" value="1"/>
</dbReference>
<evidence type="ECO:0000259" key="11">
    <source>
        <dbReference type="PROSITE" id="PS51755"/>
    </source>
</evidence>
<dbReference type="SUPFAM" id="SSF52172">
    <property type="entry name" value="CheY-like"/>
    <property type="match status" value="1"/>
</dbReference>
<dbReference type="InterPro" id="IPR011006">
    <property type="entry name" value="CheY-like_superfamily"/>
</dbReference>
<organism evidence="12 13">
    <name type="scientific">[Clostridium] symbiosum ATCC 14940</name>
    <dbReference type="NCBI Taxonomy" id="411472"/>
    <lineage>
        <taxon>Bacteria</taxon>
        <taxon>Bacillati</taxon>
        <taxon>Bacillota</taxon>
        <taxon>Clostridia</taxon>
        <taxon>Lachnospirales</taxon>
        <taxon>Lachnospiraceae</taxon>
        <taxon>Otoolea</taxon>
    </lineage>
</organism>
<gene>
    <name evidence="12" type="ORF">CLOSYM_04106</name>
</gene>
<dbReference type="InterPro" id="IPR001867">
    <property type="entry name" value="OmpR/PhoB-type_DNA-bd"/>
</dbReference>
<dbReference type="InterPro" id="IPR036388">
    <property type="entry name" value="WH-like_DNA-bd_sf"/>
</dbReference>
<evidence type="ECO:0000256" key="1">
    <source>
        <dbReference type="ARBA" id="ARBA00018672"/>
    </source>
</evidence>
<accession>A0ABC9TSZ3</accession>
<dbReference type="CDD" id="cd00383">
    <property type="entry name" value="trans_reg_C"/>
    <property type="match status" value="1"/>
</dbReference>
<dbReference type="Pfam" id="PF00486">
    <property type="entry name" value="Trans_reg_C"/>
    <property type="match status" value="1"/>
</dbReference>
<evidence type="ECO:0000313" key="13">
    <source>
        <dbReference type="Proteomes" id="UP000016491"/>
    </source>
</evidence>
<feature type="modified residue" description="4-aspartylphosphate" evidence="8">
    <location>
        <position position="57"/>
    </location>
</feature>
<comment type="function">
    <text evidence="7">May play the central regulatory role in sporulation. It may be an element of the effector pathway responsible for the activation of sporulation genes in response to nutritional stress. Spo0A may act in concert with spo0H (a sigma factor) to control the expression of some genes that are critical to the sporulation process.</text>
</comment>
<sequence>MESTLVVEVYYIEDDENIAQAVKEYLYEKNCIVSVFATITDAKKAITNHLPAIVLVDWNMPDGRGDMLCSWIRSRWRELPVIFLTVRGDSNDIVSGFRKGADDYVVKPFELEILYSRICALLRRAGNVSGQYLTCDRISLDQSGMMVFLGEEEISLSQPEYQVLLLLMRNKGKTITRERLLEQVWDCNGSFVNNNTLTVTIKRLREKLHQPLCLKTVRSFGYRMEDTL</sequence>
<evidence type="ECO:0000256" key="4">
    <source>
        <dbReference type="ARBA" id="ARBA00023015"/>
    </source>
</evidence>
<feature type="domain" description="Response regulatory" evidence="10">
    <location>
        <begin position="8"/>
        <end position="122"/>
    </location>
</feature>
<dbReference type="PROSITE" id="PS50110">
    <property type="entry name" value="RESPONSE_REGULATORY"/>
    <property type="match status" value="1"/>
</dbReference>
<dbReference type="SMART" id="SM00862">
    <property type="entry name" value="Trans_reg_C"/>
    <property type="match status" value="1"/>
</dbReference>
<dbReference type="InterPro" id="IPR001789">
    <property type="entry name" value="Sig_transdc_resp-reg_receiver"/>
</dbReference>
<feature type="DNA-binding region" description="OmpR/PhoB-type" evidence="9">
    <location>
        <begin position="129"/>
        <end position="226"/>
    </location>
</feature>
<dbReference type="AlphaFoldDB" id="A0ABC9TSZ3"/>
<dbReference type="GO" id="GO:0000160">
    <property type="term" value="P:phosphorelay signal transduction system"/>
    <property type="evidence" value="ECO:0007669"/>
    <property type="project" value="UniProtKB-KW"/>
</dbReference>
<keyword evidence="4" id="KW-0805">Transcription regulation</keyword>
<dbReference type="EMBL" id="AWSU01000335">
    <property type="protein sequence ID" value="ERI74346.1"/>
    <property type="molecule type" value="Genomic_DNA"/>
</dbReference>
<evidence type="ECO:0000256" key="7">
    <source>
        <dbReference type="ARBA" id="ARBA00024867"/>
    </source>
</evidence>
<name>A0ABC9TSZ3_CLOSY</name>
<protein>
    <recommendedName>
        <fullName evidence="1">Stage 0 sporulation protein A homolog</fullName>
    </recommendedName>
</protein>
<evidence type="ECO:0000256" key="2">
    <source>
        <dbReference type="ARBA" id="ARBA00022553"/>
    </source>
</evidence>
<dbReference type="PANTHER" id="PTHR48111:SF1">
    <property type="entry name" value="TWO-COMPONENT RESPONSE REGULATOR ORR33"/>
    <property type="match status" value="1"/>
</dbReference>
<comment type="caution">
    <text evidence="12">The sequence shown here is derived from an EMBL/GenBank/DDBJ whole genome shotgun (WGS) entry which is preliminary data.</text>
</comment>
<keyword evidence="6" id="KW-0804">Transcription</keyword>
<dbReference type="Pfam" id="PF00072">
    <property type="entry name" value="Response_reg"/>
    <property type="match status" value="1"/>
</dbReference>
<dbReference type="SMART" id="SM00448">
    <property type="entry name" value="REC"/>
    <property type="match status" value="1"/>
</dbReference>
<evidence type="ECO:0000256" key="6">
    <source>
        <dbReference type="ARBA" id="ARBA00023163"/>
    </source>
</evidence>
<evidence type="ECO:0000256" key="5">
    <source>
        <dbReference type="ARBA" id="ARBA00023125"/>
    </source>
</evidence>
<dbReference type="InterPro" id="IPR039420">
    <property type="entry name" value="WalR-like"/>
</dbReference>
<evidence type="ECO:0000313" key="12">
    <source>
        <dbReference type="EMBL" id="ERI74346.1"/>
    </source>
</evidence>
<dbReference type="Gene3D" id="3.40.50.2300">
    <property type="match status" value="1"/>
</dbReference>
<dbReference type="CDD" id="cd17574">
    <property type="entry name" value="REC_OmpR"/>
    <property type="match status" value="1"/>
</dbReference>
<keyword evidence="2 8" id="KW-0597">Phosphoprotein</keyword>
<dbReference type="Gene3D" id="1.10.10.10">
    <property type="entry name" value="Winged helix-like DNA-binding domain superfamily/Winged helix DNA-binding domain"/>
    <property type="match status" value="1"/>
</dbReference>
<reference evidence="12 13" key="1">
    <citation type="submission" date="2013-07" db="EMBL/GenBank/DDBJ databases">
        <authorList>
            <person name="Weinstock G."/>
            <person name="Sodergren E."/>
            <person name="Wylie T."/>
            <person name="Fulton L."/>
            <person name="Fulton R."/>
            <person name="Fronick C."/>
            <person name="O'Laughlin M."/>
            <person name="Godfrey J."/>
            <person name="Miner T."/>
            <person name="Herter B."/>
            <person name="Appelbaum E."/>
            <person name="Cordes M."/>
            <person name="Lek S."/>
            <person name="Wollam A."/>
            <person name="Pepin K.H."/>
            <person name="Palsikar V.B."/>
            <person name="Mitreva M."/>
            <person name="Wilson R.K."/>
        </authorList>
    </citation>
    <scope>NUCLEOTIDE SEQUENCE [LARGE SCALE GENOMIC DNA]</scope>
    <source>
        <strain evidence="12 13">ATCC 14940</strain>
    </source>
</reference>
<evidence type="ECO:0000256" key="9">
    <source>
        <dbReference type="PROSITE-ProRule" id="PRU01091"/>
    </source>
</evidence>
<feature type="domain" description="OmpR/PhoB-type" evidence="11">
    <location>
        <begin position="129"/>
        <end position="226"/>
    </location>
</feature>
<keyword evidence="3" id="KW-0902">Two-component regulatory system</keyword>
<evidence type="ECO:0000259" key="10">
    <source>
        <dbReference type="PROSITE" id="PS50110"/>
    </source>
</evidence>
<dbReference type="Proteomes" id="UP000016491">
    <property type="component" value="Unassembled WGS sequence"/>
</dbReference>
<evidence type="ECO:0000256" key="8">
    <source>
        <dbReference type="PROSITE-ProRule" id="PRU00169"/>
    </source>
</evidence>
<proteinExistence type="predicted"/>
<keyword evidence="5 9" id="KW-0238">DNA-binding</keyword>
<dbReference type="GO" id="GO:0003677">
    <property type="term" value="F:DNA binding"/>
    <property type="evidence" value="ECO:0007669"/>
    <property type="project" value="UniProtKB-UniRule"/>
</dbReference>